<keyword evidence="1" id="KW-0460">Magnesium</keyword>
<dbReference type="CDD" id="cd04182">
    <property type="entry name" value="GT_2_like_f"/>
    <property type="match status" value="1"/>
</dbReference>
<dbReference type="InterPro" id="IPR025877">
    <property type="entry name" value="MobA-like_NTP_Trfase"/>
</dbReference>
<reference evidence="3 4" key="1">
    <citation type="journal article" date="2014" name="Int. J. Syst. Evol. Microbiol.">
        <title>Complete genome sequence of Corynebacterium casei LMG S-19264T (=DSM 44701T), isolated from a smear-ripened cheese.</title>
        <authorList>
            <consortium name="US DOE Joint Genome Institute (JGI-PGF)"/>
            <person name="Walter F."/>
            <person name="Albersmeier A."/>
            <person name="Kalinowski J."/>
            <person name="Ruckert C."/>
        </authorList>
    </citation>
    <scope>NUCLEOTIDE SEQUENCE [LARGE SCALE GENOMIC DNA]</scope>
    <source>
        <strain evidence="3 4">KCTC 23968</strain>
    </source>
</reference>
<evidence type="ECO:0000259" key="2">
    <source>
        <dbReference type="Pfam" id="PF12804"/>
    </source>
</evidence>
<protein>
    <submittedName>
        <fullName evidence="3">4-diphosphocytidyl-2C-methyl-D-erythritol kinase</fullName>
    </submittedName>
</protein>
<dbReference type="Proteomes" id="UP000600865">
    <property type="component" value="Unassembled WGS sequence"/>
</dbReference>
<name>A0A918KHG4_9PROT</name>
<evidence type="ECO:0000256" key="1">
    <source>
        <dbReference type="ARBA" id="ARBA00022842"/>
    </source>
</evidence>
<keyword evidence="3" id="KW-0808">Transferase</keyword>
<keyword evidence="4" id="KW-1185">Reference proteome</keyword>
<dbReference type="PANTHER" id="PTHR43777">
    <property type="entry name" value="MOLYBDENUM COFACTOR CYTIDYLYLTRANSFERASE"/>
    <property type="match status" value="1"/>
</dbReference>
<dbReference type="Gene3D" id="3.90.550.10">
    <property type="entry name" value="Spore Coat Polysaccharide Biosynthesis Protein SpsA, Chain A"/>
    <property type="match status" value="1"/>
</dbReference>
<dbReference type="GO" id="GO:0016301">
    <property type="term" value="F:kinase activity"/>
    <property type="evidence" value="ECO:0007669"/>
    <property type="project" value="UniProtKB-KW"/>
</dbReference>
<dbReference type="GO" id="GO:0016779">
    <property type="term" value="F:nucleotidyltransferase activity"/>
    <property type="evidence" value="ECO:0007669"/>
    <property type="project" value="UniProtKB-ARBA"/>
</dbReference>
<dbReference type="SUPFAM" id="SSF53448">
    <property type="entry name" value="Nucleotide-diphospho-sugar transferases"/>
    <property type="match status" value="1"/>
</dbReference>
<evidence type="ECO:0000313" key="4">
    <source>
        <dbReference type="Proteomes" id="UP000600865"/>
    </source>
</evidence>
<dbReference type="InterPro" id="IPR029044">
    <property type="entry name" value="Nucleotide-diphossugar_trans"/>
</dbReference>
<proteinExistence type="predicted"/>
<dbReference type="Pfam" id="PF12804">
    <property type="entry name" value="NTP_transf_3"/>
    <property type="match status" value="1"/>
</dbReference>
<comment type="caution">
    <text evidence="3">The sequence shown here is derived from an EMBL/GenBank/DDBJ whole genome shotgun (WGS) entry which is preliminary data.</text>
</comment>
<dbReference type="RefSeq" id="WP_189582405.1">
    <property type="nucleotide sequence ID" value="NZ_BMYV01000001.1"/>
</dbReference>
<dbReference type="AlphaFoldDB" id="A0A918KHG4"/>
<accession>A0A918KHG4</accession>
<sequence length="199" mass="21813">MKPSDIACIILASGVSERFGEADKLSARLGENTVLETVIKTVESIHFGQVYVVSPIQKEGSFTWVENNNPAKGQGHSLRLGLRMARDAGWKNSVIALGDMPLVQSVNFVNLITKNNKKQMVVSEFESVRMPPVYLGATVIDKILAQQSPIGAREIFDMLQPLTVPISADSALDVDTLEDLDRVRNILAARKLEGTDLHD</sequence>
<feature type="domain" description="MobA-like NTP transferase" evidence="2">
    <location>
        <begin position="8"/>
        <end position="157"/>
    </location>
</feature>
<keyword evidence="3" id="KW-0418">Kinase</keyword>
<gene>
    <name evidence="3" type="ORF">GCM10011309_10920</name>
</gene>
<organism evidence="3 4">
    <name type="scientific">Litorimonas cladophorae</name>
    <dbReference type="NCBI Taxonomy" id="1220491"/>
    <lineage>
        <taxon>Bacteria</taxon>
        <taxon>Pseudomonadati</taxon>
        <taxon>Pseudomonadota</taxon>
        <taxon>Alphaproteobacteria</taxon>
        <taxon>Maricaulales</taxon>
        <taxon>Robiginitomaculaceae</taxon>
    </lineage>
</organism>
<dbReference type="PANTHER" id="PTHR43777:SF1">
    <property type="entry name" value="MOLYBDENUM COFACTOR CYTIDYLYLTRANSFERASE"/>
    <property type="match status" value="1"/>
</dbReference>
<evidence type="ECO:0000313" key="3">
    <source>
        <dbReference type="EMBL" id="GGX62761.1"/>
    </source>
</evidence>
<dbReference type="EMBL" id="BMYV01000001">
    <property type="protein sequence ID" value="GGX62761.1"/>
    <property type="molecule type" value="Genomic_DNA"/>
</dbReference>